<evidence type="ECO:0000256" key="4">
    <source>
        <dbReference type="RuleBase" id="RU365068"/>
    </source>
</evidence>
<dbReference type="WBParaSite" id="PTRK_0000803400.1">
    <property type="protein sequence ID" value="PTRK_0000803400.1"/>
    <property type="gene ID" value="PTRK_0000803400"/>
</dbReference>
<evidence type="ECO:0000256" key="1">
    <source>
        <dbReference type="ARBA" id="ARBA00022741"/>
    </source>
</evidence>
<accession>A0A0N4ZJC9</accession>
<evidence type="ECO:0000259" key="5">
    <source>
        <dbReference type="Pfam" id="PF00270"/>
    </source>
</evidence>
<dbReference type="GO" id="GO:0016787">
    <property type="term" value="F:hydrolase activity"/>
    <property type="evidence" value="ECO:0007669"/>
    <property type="project" value="UniProtKB-KW"/>
</dbReference>
<sequence>MVNLGGHIYYSFKNVGSQIKPIHRCDDDKFEEEISRRMENFGYGKLMDVQKYLVPAVIEKKYDILIDSPQRTGKTLGYVAGIANYLCKRNGGATFGRKRDPVAIILMKNEEKFKETIYYINHLAPGAKIIVLVGLRSIPSYLNIINQGCDIIVGTTARFSKLINKDYEHLLRRNILKAEFLVFDQFELLVEGHWSNYLDEIIGKSFSDFNSSQIRIFAATHLVCQDLINKMERYTVDQYVIMKFSKAIISQCRFRDSIINRYALSNAISRNDHSKPNLKSNCFNVTGIPKHVDCYVSKSTNNNGEKSENTRDKISALKSYFSPEVTLTVDQPLRLWDVDSTFEEELEFIKSLKRSNATNRQKIPYSTSDFSSQEEYQEMESIDDLVFNSDTYKYHEIGSFKIIKTIATREKEMYDKLFEILKKNYSKHPVLSVIVFLTMTGCKRMAKRMEEYGISARILTDDLKVSEVKDNVRHYLKNPSSILFIDGNYQSRILQQIHAHVVISDQTMENKETFKARIKLLGYINGKGGKYIRLHCKDVFFDEEKTLFI</sequence>
<keyword evidence="3 4" id="KW-0067">ATP-binding</keyword>
<evidence type="ECO:0000313" key="6">
    <source>
        <dbReference type="Proteomes" id="UP000038045"/>
    </source>
</evidence>
<keyword evidence="1 4" id="KW-0547">Nucleotide-binding</keyword>
<keyword evidence="4" id="KW-0347">Helicase</keyword>
<keyword evidence="2 4" id="KW-0378">Hydrolase</keyword>
<comment type="catalytic activity">
    <reaction evidence="4">
        <text>ATP + H2O = ADP + phosphate + H(+)</text>
        <dbReference type="Rhea" id="RHEA:13065"/>
        <dbReference type="ChEBI" id="CHEBI:15377"/>
        <dbReference type="ChEBI" id="CHEBI:15378"/>
        <dbReference type="ChEBI" id="CHEBI:30616"/>
        <dbReference type="ChEBI" id="CHEBI:43474"/>
        <dbReference type="ChEBI" id="CHEBI:456216"/>
        <dbReference type="EC" id="3.6.4.13"/>
    </reaction>
</comment>
<comment type="domain">
    <text evidence="4">The Q motif is unique to and characteristic of the DEAD box family of RNA helicases and controls ATP binding and hydrolysis.</text>
</comment>
<dbReference type="PANTHER" id="PTHR24031">
    <property type="entry name" value="RNA HELICASE"/>
    <property type="match status" value="1"/>
</dbReference>
<protein>
    <recommendedName>
        <fullName evidence="4">ATP-dependent RNA helicase</fullName>
        <ecNumber evidence="4">3.6.4.13</ecNumber>
    </recommendedName>
</protein>
<dbReference type="Gene3D" id="3.40.50.300">
    <property type="entry name" value="P-loop containing nucleotide triphosphate hydrolases"/>
    <property type="match status" value="1"/>
</dbReference>
<dbReference type="Proteomes" id="UP000038045">
    <property type="component" value="Unplaced"/>
</dbReference>
<dbReference type="SUPFAM" id="SSF52540">
    <property type="entry name" value="P-loop containing nucleoside triphosphate hydrolases"/>
    <property type="match status" value="1"/>
</dbReference>
<evidence type="ECO:0000256" key="2">
    <source>
        <dbReference type="ARBA" id="ARBA00022801"/>
    </source>
</evidence>
<organism evidence="6 7">
    <name type="scientific">Parastrongyloides trichosuri</name>
    <name type="common">Possum-specific nematode worm</name>
    <dbReference type="NCBI Taxonomy" id="131310"/>
    <lineage>
        <taxon>Eukaryota</taxon>
        <taxon>Metazoa</taxon>
        <taxon>Ecdysozoa</taxon>
        <taxon>Nematoda</taxon>
        <taxon>Chromadorea</taxon>
        <taxon>Rhabditida</taxon>
        <taxon>Tylenchina</taxon>
        <taxon>Panagrolaimomorpha</taxon>
        <taxon>Strongyloidoidea</taxon>
        <taxon>Strongyloididae</taxon>
        <taxon>Parastrongyloides</taxon>
    </lineage>
</organism>
<evidence type="ECO:0000256" key="3">
    <source>
        <dbReference type="ARBA" id="ARBA00022840"/>
    </source>
</evidence>
<comment type="similarity">
    <text evidence="4">Belongs to the DEAD box helicase family.</text>
</comment>
<comment type="function">
    <text evidence="4">RNA helicase.</text>
</comment>
<dbReference type="AlphaFoldDB" id="A0A0N4ZJC9"/>
<dbReference type="STRING" id="131310.A0A0N4ZJC9"/>
<feature type="domain" description="DEAD/DEAH-box helicase" evidence="5">
    <location>
        <begin position="48"/>
        <end position="220"/>
    </location>
</feature>
<proteinExistence type="inferred from homology"/>
<dbReference type="InterPro" id="IPR011545">
    <property type="entry name" value="DEAD/DEAH_box_helicase_dom"/>
</dbReference>
<evidence type="ECO:0000313" key="7">
    <source>
        <dbReference type="WBParaSite" id="PTRK_0000803400.1"/>
    </source>
</evidence>
<dbReference type="GO" id="GO:0003723">
    <property type="term" value="F:RNA binding"/>
    <property type="evidence" value="ECO:0007669"/>
    <property type="project" value="UniProtKB-UniRule"/>
</dbReference>
<keyword evidence="6" id="KW-1185">Reference proteome</keyword>
<dbReference type="InterPro" id="IPR027417">
    <property type="entry name" value="P-loop_NTPase"/>
</dbReference>
<name>A0A0N4ZJC9_PARTI</name>
<reference evidence="7" key="1">
    <citation type="submission" date="2017-02" db="UniProtKB">
        <authorList>
            <consortium name="WormBaseParasite"/>
        </authorList>
    </citation>
    <scope>IDENTIFICATION</scope>
</reference>
<dbReference type="Pfam" id="PF00270">
    <property type="entry name" value="DEAD"/>
    <property type="match status" value="1"/>
</dbReference>
<dbReference type="EC" id="3.6.4.13" evidence="4"/>
<dbReference type="GO" id="GO:0003724">
    <property type="term" value="F:RNA helicase activity"/>
    <property type="evidence" value="ECO:0007669"/>
    <property type="project" value="UniProtKB-EC"/>
</dbReference>
<keyword evidence="4" id="KW-0694">RNA-binding</keyword>
<dbReference type="GO" id="GO:0005524">
    <property type="term" value="F:ATP binding"/>
    <property type="evidence" value="ECO:0007669"/>
    <property type="project" value="UniProtKB-UniRule"/>
</dbReference>